<reference evidence="10 11" key="1">
    <citation type="submission" date="2024-01" db="EMBL/GenBank/DDBJ databases">
        <title>A draft genome for a cacao thread blight-causing isolate of Paramarasmius palmivorus.</title>
        <authorList>
            <person name="Baruah I.K."/>
            <person name="Bukari Y."/>
            <person name="Amoako-Attah I."/>
            <person name="Meinhardt L.W."/>
            <person name="Bailey B.A."/>
            <person name="Cohen S.P."/>
        </authorList>
    </citation>
    <scope>NUCLEOTIDE SEQUENCE [LARGE SCALE GENOMIC DNA]</scope>
    <source>
        <strain evidence="10 11">GH-12</strain>
    </source>
</reference>
<evidence type="ECO:0000256" key="4">
    <source>
        <dbReference type="ARBA" id="ARBA00022617"/>
    </source>
</evidence>
<evidence type="ECO:0000313" key="10">
    <source>
        <dbReference type="EMBL" id="KAK7037751.1"/>
    </source>
</evidence>
<keyword evidence="5 9" id="KW-0479">Metal-binding</keyword>
<dbReference type="InterPro" id="IPR001128">
    <property type="entry name" value="Cyt_P450"/>
</dbReference>
<dbReference type="PANTHER" id="PTHR46300">
    <property type="entry name" value="P450, PUTATIVE (EUROFUNG)-RELATED-RELATED"/>
    <property type="match status" value="1"/>
</dbReference>
<evidence type="ECO:0000256" key="1">
    <source>
        <dbReference type="ARBA" id="ARBA00001971"/>
    </source>
</evidence>
<dbReference type="AlphaFoldDB" id="A0AAW0CF97"/>
<dbReference type="PANTHER" id="PTHR46300:SF7">
    <property type="entry name" value="P450, PUTATIVE (EUROFUNG)-RELATED"/>
    <property type="match status" value="1"/>
</dbReference>
<dbReference type="GO" id="GO:0005506">
    <property type="term" value="F:iron ion binding"/>
    <property type="evidence" value="ECO:0007669"/>
    <property type="project" value="InterPro"/>
</dbReference>
<evidence type="ECO:0000256" key="5">
    <source>
        <dbReference type="ARBA" id="ARBA00022723"/>
    </source>
</evidence>
<evidence type="ECO:0000256" key="3">
    <source>
        <dbReference type="ARBA" id="ARBA00010617"/>
    </source>
</evidence>
<dbReference type="GO" id="GO:0020037">
    <property type="term" value="F:heme binding"/>
    <property type="evidence" value="ECO:0007669"/>
    <property type="project" value="InterPro"/>
</dbReference>
<comment type="cofactor">
    <cofactor evidence="1 9">
        <name>heme</name>
        <dbReference type="ChEBI" id="CHEBI:30413"/>
    </cofactor>
</comment>
<dbReference type="SUPFAM" id="SSF48264">
    <property type="entry name" value="Cytochrome P450"/>
    <property type="match status" value="1"/>
</dbReference>
<dbReference type="InterPro" id="IPR036396">
    <property type="entry name" value="Cyt_P450_sf"/>
</dbReference>
<organism evidence="10 11">
    <name type="scientific">Paramarasmius palmivorus</name>
    <dbReference type="NCBI Taxonomy" id="297713"/>
    <lineage>
        <taxon>Eukaryota</taxon>
        <taxon>Fungi</taxon>
        <taxon>Dikarya</taxon>
        <taxon>Basidiomycota</taxon>
        <taxon>Agaricomycotina</taxon>
        <taxon>Agaricomycetes</taxon>
        <taxon>Agaricomycetidae</taxon>
        <taxon>Agaricales</taxon>
        <taxon>Marasmiineae</taxon>
        <taxon>Marasmiaceae</taxon>
        <taxon>Paramarasmius</taxon>
    </lineage>
</organism>
<proteinExistence type="inferred from homology"/>
<dbReference type="GO" id="GO:0016705">
    <property type="term" value="F:oxidoreductase activity, acting on paired donors, with incorporation or reduction of molecular oxygen"/>
    <property type="evidence" value="ECO:0007669"/>
    <property type="project" value="InterPro"/>
</dbReference>
<dbReference type="Proteomes" id="UP001383192">
    <property type="component" value="Unassembled WGS sequence"/>
</dbReference>
<dbReference type="PRINTS" id="PR00463">
    <property type="entry name" value="EP450I"/>
</dbReference>
<dbReference type="EMBL" id="JAYKXP010000044">
    <property type="protein sequence ID" value="KAK7037751.1"/>
    <property type="molecule type" value="Genomic_DNA"/>
</dbReference>
<name>A0AAW0CF97_9AGAR</name>
<sequence length="353" mass="39512">MRYPGEFMSHIDTLSEGLAMKIMYGIDVKSGDDPLITLAKSVSNIGDRLVSPQYIAVIKYCPFLMSVPRWVPLLGPVRRLVEASNEYLQEFREQPMQRLKESGMGAEGIIPRLLQEAAIGNAKSEAYIRQVKDMATIVTLGTHNKASADTTLSSTGTFFLAMANNARPQEIAQREIDMVVGKGHLPTPNDRPNLPYVEAIYQEVLTTLSTGLPHMASQSDSYRGHYIPRGTIVMANIWAMTHDENVYPDPYEFKPERFLDKTVTINDILAYGFGRRVCVGRHLADTVLRWTFACVLACFDIRKETDEKGNEIDIPERYSPGPGVFSHPLPFRCRIIPRHAGVESLVSETPPPE</sequence>
<dbReference type="GO" id="GO:0004497">
    <property type="term" value="F:monooxygenase activity"/>
    <property type="evidence" value="ECO:0007669"/>
    <property type="project" value="UniProtKB-KW"/>
</dbReference>
<gene>
    <name evidence="10" type="ORF">VNI00_010712</name>
</gene>
<feature type="binding site" description="axial binding residue" evidence="9">
    <location>
        <position position="278"/>
    </location>
    <ligand>
        <name>heme</name>
        <dbReference type="ChEBI" id="CHEBI:30413"/>
    </ligand>
    <ligandPart>
        <name>Fe</name>
        <dbReference type="ChEBI" id="CHEBI:18248"/>
    </ligandPart>
</feature>
<evidence type="ECO:0000256" key="2">
    <source>
        <dbReference type="ARBA" id="ARBA00005179"/>
    </source>
</evidence>
<accession>A0AAW0CF97</accession>
<evidence type="ECO:0008006" key="12">
    <source>
        <dbReference type="Google" id="ProtNLM"/>
    </source>
</evidence>
<evidence type="ECO:0000256" key="8">
    <source>
        <dbReference type="ARBA" id="ARBA00023033"/>
    </source>
</evidence>
<keyword evidence="8" id="KW-0503">Monooxygenase</keyword>
<evidence type="ECO:0000256" key="6">
    <source>
        <dbReference type="ARBA" id="ARBA00023002"/>
    </source>
</evidence>
<keyword evidence="6" id="KW-0560">Oxidoreductase</keyword>
<keyword evidence="11" id="KW-1185">Reference proteome</keyword>
<evidence type="ECO:0000256" key="9">
    <source>
        <dbReference type="PIRSR" id="PIRSR602401-1"/>
    </source>
</evidence>
<evidence type="ECO:0000313" key="11">
    <source>
        <dbReference type="Proteomes" id="UP001383192"/>
    </source>
</evidence>
<comment type="similarity">
    <text evidence="3">Belongs to the cytochrome P450 family.</text>
</comment>
<evidence type="ECO:0000256" key="7">
    <source>
        <dbReference type="ARBA" id="ARBA00023004"/>
    </source>
</evidence>
<comment type="caution">
    <text evidence="10">The sequence shown here is derived from an EMBL/GenBank/DDBJ whole genome shotgun (WGS) entry which is preliminary data.</text>
</comment>
<keyword evidence="4 9" id="KW-0349">Heme</keyword>
<keyword evidence="7 9" id="KW-0408">Iron</keyword>
<comment type="pathway">
    <text evidence="2">Secondary metabolite biosynthesis.</text>
</comment>
<protein>
    <recommendedName>
        <fullName evidence="12">Cytochrome P450</fullName>
    </recommendedName>
</protein>
<dbReference type="Pfam" id="PF00067">
    <property type="entry name" value="p450"/>
    <property type="match status" value="1"/>
</dbReference>
<dbReference type="Gene3D" id="1.10.630.10">
    <property type="entry name" value="Cytochrome P450"/>
    <property type="match status" value="1"/>
</dbReference>
<dbReference type="InterPro" id="IPR050364">
    <property type="entry name" value="Cytochrome_P450_fung"/>
</dbReference>
<dbReference type="InterPro" id="IPR002401">
    <property type="entry name" value="Cyt_P450_E_grp-I"/>
</dbReference>